<sequence>MGCFTPLTVKAKALMQKMKGALNKKKSAAARSAPPATIAPPASTADTAVAAPAVPEKDAANASSTPVEVPIIIVSEHVHSEAPKAVAEVSSEPETSRYEADLSKMTSESVAFEVVEAQRLMAAKYGVAIVPTQPISGMHTAKAVNSETTELPETVGQMYPVQSFHATPTKTAEPDVAKDAAKTTQPTASKDIKVEKTASKKSSDKKKDFLPLCSADLTALEGEVVAFAEVQAALAFRDYSRVLNTQNPFQNASF</sequence>
<comment type="caution">
    <text evidence="2">The sequence shown here is derived from an EMBL/GenBank/DDBJ whole genome shotgun (WGS) entry which is preliminary data.</text>
</comment>
<evidence type="ECO:0000256" key="1">
    <source>
        <dbReference type="SAM" id="MobiDB-lite"/>
    </source>
</evidence>
<feature type="region of interest" description="Disordered" evidence="1">
    <location>
        <begin position="167"/>
        <end position="200"/>
    </location>
</feature>
<organism evidence="2 3">
    <name type="scientific">Chytriomyces confervae</name>
    <dbReference type="NCBI Taxonomy" id="246404"/>
    <lineage>
        <taxon>Eukaryota</taxon>
        <taxon>Fungi</taxon>
        <taxon>Fungi incertae sedis</taxon>
        <taxon>Chytridiomycota</taxon>
        <taxon>Chytridiomycota incertae sedis</taxon>
        <taxon>Chytridiomycetes</taxon>
        <taxon>Chytridiales</taxon>
        <taxon>Chytriomycetaceae</taxon>
        <taxon>Chytriomyces</taxon>
    </lineage>
</organism>
<dbReference type="AlphaFoldDB" id="A0A507F0B9"/>
<gene>
    <name evidence="2" type="ORF">CcCBS67573_g06791</name>
</gene>
<feature type="region of interest" description="Disordered" evidence="1">
    <location>
        <begin position="24"/>
        <end position="49"/>
    </location>
</feature>
<dbReference type="OrthoDB" id="2168608at2759"/>
<feature type="compositionally biased region" description="Basic and acidic residues" evidence="1">
    <location>
        <begin position="190"/>
        <end position="200"/>
    </location>
</feature>
<keyword evidence="3" id="KW-1185">Reference proteome</keyword>
<feature type="compositionally biased region" description="Low complexity" evidence="1">
    <location>
        <begin position="29"/>
        <end position="49"/>
    </location>
</feature>
<name>A0A507F0B9_9FUNG</name>
<accession>A0A507F0B9</accession>
<evidence type="ECO:0000313" key="2">
    <source>
        <dbReference type="EMBL" id="TPX69703.1"/>
    </source>
</evidence>
<dbReference type="EMBL" id="QEAP01000308">
    <property type="protein sequence ID" value="TPX69703.1"/>
    <property type="molecule type" value="Genomic_DNA"/>
</dbReference>
<proteinExistence type="predicted"/>
<reference evidence="2 3" key="1">
    <citation type="journal article" date="2019" name="Sci. Rep.">
        <title>Comparative genomics of chytrid fungi reveal insights into the obligate biotrophic and pathogenic lifestyle of Synchytrium endobioticum.</title>
        <authorList>
            <person name="van de Vossenberg B.T.L.H."/>
            <person name="Warris S."/>
            <person name="Nguyen H.D.T."/>
            <person name="van Gent-Pelzer M.P.E."/>
            <person name="Joly D.L."/>
            <person name="van de Geest H.C."/>
            <person name="Bonants P.J.M."/>
            <person name="Smith D.S."/>
            <person name="Levesque C.A."/>
            <person name="van der Lee T.A.J."/>
        </authorList>
    </citation>
    <scope>NUCLEOTIDE SEQUENCE [LARGE SCALE GENOMIC DNA]</scope>
    <source>
        <strain evidence="2 3">CBS 675.73</strain>
    </source>
</reference>
<protein>
    <submittedName>
        <fullName evidence="2">Uncharacterized protein</fullName>
    </submittedName>
</protein>
<evidence type="ECO:0000313" key="3">
    <source>
        <dbReference type="Proteomes" id="UP000320333"/>
    </source>
</evidence>
<feature type="compositionally biased region" description="Basic and acidic residues" evidence="1">
    <location>
        <begin position="172"/>
        <end position="181"/>
    </location>
</feature>
<dbReference type="Proteomes" id="UP000320333">
    <property type="component" value="Unassembled WGS sequence"/>
</dbReference>